<feature type="region of interest" description="Disordered" evidence="1">
    <location>
        <begin position="14"/>
        <end position="94"/>
    </location>
</feature>
<keyword evidence="3" id="KW-1185">Reference proteome</keyword>
<comment type="caution">
    <text evidence="2">The sequence shown here is derived from an EMBL/GenBank/DDBJ whole genome shotgun (WGS) entry which is preliminary data.</text>
</comment>
<dbReference type="AlphaFoldDB" id="A0A430FET4"/>
<proteinExistence type="predicted"/>
<accession>A0A430FET4</accession>
<feature type="compositionally biased region" description="Basic and acidic residues" evidence="1">
    <location>
        <begin position="27"/>
        <end position="39"/>
    </location>
</feature>
<dbReference type="RefSeq" id="WP_125969156.1">
    <property type="nucleotide sequence ID" value="NZ_QXGK01000028.1"/>
</dbReference>
<organism evidence="2 3">
    <name type="scientific">Bifidobacterium samirii</name>
    <dbReference type="NCBI Taxonomy" id="2306974"/>
    <lineage>
        <taxon>Bacteria</taxon>
        <taxon>Bacillati</taxon>
        <taxon>Actinomycetota</taxon>
        <taxon>Actinomycetes</taxon>
        <taxon>Bifidobacteriales</taxon>
        <taxon>Bifidobacteriaceae</taxon>
        <taxon>Bifidobacterium</taxon>
    </lineage>
</organism>
<dbReference type="EMBL" id="QXGK01000028">
    <property type="protein sequence ID" value="RSX51346.1"/>
    <property type="molecule type" value="Genomic_DNA"/>
</dbReference>
<name>A0A430FET4_9BIFI</name>
<evidence type="ECO:0000313" key="3">
    <source>
        <dbReference type="Proteomes" id="UP000287470"/>
    </source>
</evidence>
<evidence type="ECO:0000256" key="1">
    <source>
        <dbReference type="SAM" id="MobiDB-lite"/>
    </source>
</evidence>
<evidence type="ECO:0008006" key="4">
    <source>
        <dbReference type="Google" id="ProtNLM"/>
    </source>
</evidence>
<sequence length="261" mass="27983">MTDHVTQERLEELERRFRADRRKRGPKVADRHWLEDPLRRWASGLEGVGWPDGDGSPPGGGAPGGEGLPDGAAIPPEPVPEDDDGEAKPIPSPLGDDAVAMLAVGMRDSLSVRDALILSLVSDEPCPPATLLDMAATPKERDTREMMTGMVAESFENAAHTPDWDRCERGLAMFDDLIASVPSPWQVQPFAAMAYILWWAGSGIAVRYALAALTLDEGCSLAAIVFSMLDKGIRPAWQGGRIRRTGGAGDGEGGTEADIDD</sequence>
<dbReference type="Proteomes" id="UP000287470">
    <property type="component" value="Unassembled WGS sequence"/>
</dbReference>
<gene>
    <name evidence="2" type="ORF">D2E24_1909</name>
</gene>
<feature type="region of interest" description="Disordered" evidence="1">
    <location>
        <begin position="242"/>
        <end position="261"/>
    </location>
</feature>
<protein>
    <recommendedName>
        <fullName evidence="4">DUF4192 domain-containing protein</fullName>
    </recommendedName>
</protein>
<feature type="compositionally biased region" description="Gly residues" evidence="1">
    <location>
        <begin position="46"/>
        <end position="68"/>
    </location>
</feature>
<dbReference type="OrthoDB" id="3243184at2"/>
<evidence type="ECO:0000313" key="2">
    <source>
        <dbReference type="EMBL" id="RSX51346.1"/>
    </source>
</evidence>
<reference evidence="2 3" key="1">
    <citation type="submission" date="2018-09" db="EMBL/GenBank/DDBJ databases">
        <title>Characterization of the phylogenetic diversity of five novel species belonging to the genus Bifidobacterium.</title>
        <authorList>
            <person name="Lugli G.A."/>
            <person name="Duranti S."/>
            <person name="Milani C."/>
        </authorList>
    </citation>
    <scope>NUCLEOTIDE SEQUENCE [LARGE SCALE GENOMIC DNA]</scope>
    <source>
        <strain evidence="2 3">2033B</strain>
    </source>
</reference>